<dbReference type="CDD" id="cd07995">
    <property type="entry name" value="TPK"/>
    <property type="match status" value="1"/>
</dbReference>
<dbReference type="InterPro" id="IPR053149">
    <property type="entry name" value="TPK"/>
</dbReference>
<dbReference type="InterPro" id="IPR036759">
    <property type="entry name" value="TPK_catalytic_sf"/>
</dbReference>
<dbReference type="NCBIfam" id="TIGR01378">
    <property type="entry name" value="thi_PPkinase"/>
    <property type="match status" value="1"/>
</dbReference>
<dbReference type="AlphaFoldDB" id="A0A1I6KWP2"/>
<dbReference type="SUPFAM" id="SSF63862">
    <property type="entry name" value="Thiamin pyrophosphokinase, substrate-binding domain"/>
    <property type="match status" value="1"/>
</dbReference>
<evidence type="ECO:0000256" key="4">
    <source>
        <dbReference type="ARBA" id="ARBA00022840"/>
    </source>
</evidence>
<dbReference type="GO" id="GO:0030975">
    <property type="term" value="F:thiamine binding"/>
    <property type="evidence" value="ECO:0007669"/>
    <property type="project" value="InterPro"/>
</dbReference>
<dbReference type="STRING" id="37658.SAMN05661086_02796"/>
<keyword evidence="3 7" id="KW-0418">Kinase</keyword>
<keyword evidence="2" id="KW-0547">Nucleotide-binding</keyword>
<evidence type="ECO:0000313" key="7">
    <source>
        <dbReference type="EMBL" id="SFR95652.1"/>
    </source>
</evidence>
<evidence type="ECO:0000259" key="6">
    <source>
        <dbReference type="SMART" id="SM00983"/>
    </source>
</evidence>
<dbReference type="GO" id="GO:0004788">
    <property type="term" value="F:thiamine diphosphokinase activity"/>
    <property type="evidence" value="ECO:0007669"/>
    <property type="project" value="UniProtKB-UniRule"/>
</dbReference>
<accession>A0A1I6KWP2</accession>
<proteinExistence type="predicted"/>
<evidence type="ECO:0000256" key="1">
    <source>
        <dbReference type="ARBA" id="ARBA00022679"/>
    </source>
</evidence>
<dbReference type="InterPro" id="IPR006282">
    <property type="entry name" value="Thi_PPkinase"/>
</dbReference>
<dbReference type="InterPro" id="IPR036371">
    <property type="entry name" value="TPK_B1-bd_sf"/>
</dbReference>
<dbReference type="RefSeq" id="WP_177214737.1">
    <property type="nucleotide sequence ID" value="NZ_FOYZ01000011.1"/>
</dbReference>
<keyword evidence="4" id="KW-0067">ATP-binding</keyword>
<evidence type="ECO:0000256" key="5">
    <source>
        <dbReference type="NCBIfam" id="TIGR01378"/>
    </source>
</evidence>
<reference evidence="7 8" key="1">
    <citation type="submission" date="2016-10" db="EMBL/GenBank/DDBJ databases">
        <authorList>
            <person name="de Groot N.N."/>
        </authorList>
    </citation>
    <scope>NUCLEOTIDE SEQUENCE [LARGE SCALE GENOMIC DNA]</scope>
    <source>
        <strain evidence="7 8">743A</strain>
    </source>
</reference>
<dbReference type="InterPro" id="IPR007371">
    <property type="entry name" value="TPK_catalytic"/>
</dbReference>
<dbReference type="EC" id="2.7.6.2" evidence="5"/>
<dbReference type="PANTHER" id="PTHR41299:SF1">
    <property type="entry name" value="THIAMINE PYROPHOSPHOKINASE"/>
    <property type="match status" value="1"/>
</dbReference>
<dbReference type="Pfam" id="PF04263">
    <property type="entry name" value="TPK_catalytic"/>
    <property type="match status" value="1"/>
</dbReference>
<keyword evidence="1" id="KW-0808">Transferase</keyword>
<protein>
    <recommendedName>
        <fullName evidence="5">Thiamine diphosphokinase</fullName>
        <ecNumber evidence="5">2.7.6.2</ecNumber>
    </recommendedName>
</protein>
<sequence length="218" mass="24244">MYNCFLILTGGRIDELFLREYLDTHDRQTIICVDGGLEPAYRVGIIPEFVVGDFDTVSKDVLTYYKKISGVEIYEYNPEKDATDTEIALELAISKGAVHITIMGATGTRFDHMLGSMANLKKVLLAGIQAEILDEYNKIYLINQPVTIHKMRQYGKYVSLLPFTEKVTGITLTGMKYPLTNHTLSAGDSLGISNEIISEQAEILLDSGILIVVEAKDN</sequence>
<feature type="domain" description="Thiamin pyrophosphokinase thiamin-binding" evidence="6">
    <location>
        <begin position="149"/>
        <end position="211"/>
    </location>
</feature>
<dbReference type="GO" id="GO:0009229">
    <property type="term" value="P:thiamine diphosphate biosynthetic process"/>
    <property type="evidence" value="ECO:0007669"/>
    <property type="project" value="InterPro"/>
</dbReference>
<dbReference type="Pfam" id="PF04265">
    <property type="entry name" value="TPK_B1_binding"/>
    <property type="match status" value="1"/>
</dbReference>
<gene>
    <name evidence="7" type="ORF">SAMN05661086_02796</name>
</gene>
<dbReference type="PANTHER" id="PTHR41299">
    <property type="entry name" value="THIAMINE PYROPHOSPHOKINASE"/>
    <property type="match status" value="1"/>
</dbReference>
<dbReference type="GO" id="GO:0016301">
    <property type="term" value="F:kinase activity"/>
    <property type="evidence" value="ECO:0007669"/>
    <property type="project" value="UniProtKB-KW"/>
</dbReference>
<keyword evidence="8" id="KW-1185">Reference proteome</keyword>
<evidence type="ECO:0000313" key="8">
    <source>
        <dbReference type="Proteomes" id="UP000199659"/>
    </source>
</evidence>
<dbReference type="Proteomes" id="UP000199659">
    <property type="component" value="Unassembled WGS sequence"/>
</dbReference>
<dbReference type="SMART" id="SM00983">
    <property type="entry name" value="TPK_B1_binding"/>
    <property type="match status" value="1"/>
</dbReference>
<dbReference type="Gene3D" id="3.40.50.10240">
    <property type="entry name" value="Thiamin pyrophosphokinase, catalytic domain"/>
    <property type="match status" value="1"/>
</dbReference>
<dbReference type="InterPro" id="IPR007373">
    <property type="entry name" value="Thiamin_PyroPKinase_B1-bd"/>
</dbReference>
<dbReference type="SUPFAM" id="SSF63999">
    <property type="entry name" value="Thiamin pyrophosphokinase, catalytic domain"/>
    <property type="match status" value="1"/>
</dbReference>
<organism evidence="7 8">
    <name type="scientific">Anaeromicropila populeti</name>
    <dbReference type="NCBI Taxonomy" id="37658"/>
    <lineage>
        <taxon>Bacteria</taxon>
        <taxon>Bacillati</taxon>
        <taxon>Bacillota</taxon>
        <taxon>Clostridia</taxon>
        <taxon>Lachnospirales</taxon>
        <taxon>Lachnospiraceae</taxon>
        <taxon>Anaeromicropila</taxon>
    </lineage>
</organism>
<evidence type="ECO:0000256" key="3">
    <source>
        <dbReference type="ARBA" id="ARBA00022777"/>
    </source>
</evidence>
<name>A0A1I6KWP2_9FIRM</name>
<dbReference type="GO" id="GO:0006772">
    <property type="term" value="P:thiamine metabolic process"/>
    <property type="evidence" value="ECO:0007669"/>
    <property type="project" value="UniProtKB-UniRule"/>
</dbReference>
<dbReference type="EMBL" id="FOYZ01000011">
    <property type="protein sequence ID" value="SFR95652.1"/>
    <property type="molecule type" value="Genomic_DNA"/>
</dbReference>
<evidence type="ECO:0000256" key="2">
    <source>
        <dbReference type="ARBA" id="ARBA00022741"/>
    </source>
</evidence>
<dbReference type="GO" id="GO:0005524">
    <property type="term" value="F:ATP binding"/>
    <property type="evidence" value="ECO:0007669"/>
    <property type="project" value="UniProtKB-KW"/>
</dbReference>